<dbReference type="EMBL" id="QWEC01000008">
    <property type="protein sequence ID" value="RII98832.1"/>
    <property type="molecule type" value="Genomic_DNA"/>
</dbReference>
<dbReference type="CDD" id="cd06664">
    <property type="entry name" value="IscU_like"/>
    <property type="match status" value="1"/>
</dbReference>
<dbReference type="Gene3D" id="3.90.1010.10">
    <property type="match status" value="1"/>
</dbReference>
<organism evidence="2 3">
    <name type="scientific">Clavibacter michiganensis</name>
    <dbReference type="NCBI Taxonomy" id="28447"/>
    <lineage>
        <taxon>Bacteria</taxon>
        <taxon>Bacillati</taxon>
        <taxon>Actinomycetota</taxon>
        <taxon>Actinomycetes</taxon>
        <taxon>Micrococcales</taxon>
        <taxon>Microbacteriaceae</taxon>
        <taxon>Clavibacter</taxon>
    </lineage>
</organism>
<dbReference type="GO" id="GO:0016226">
    <property type="term" value="P:iron-sulfur cluster assembly"/>
    <property type="evidence" value="ECO:0007669"/>
    <property type="project" value="InterPro"/>
</dbReference>
<reference evidence="2 3" key="1">
    <citation type="submission" date="2018-08" db="EMBL/GenBank/DDBJ databases">
        <title>Genome Sequence of Clavibacter michiganensis Subspecies type strains, and the Atypical Peach-Colored Strains Isolated from Tomato.</title>
        <authorList>
            <person name="Osdaghi E."/>
            <person name="Portier P."/>
            <person name="Briand M."/>
            <person name="Jacques M.-A."/>
        </authorList>
    </citation>
    <scope>NUCLEOTIDE SEQUENCE [LARGE SCALE GENOMIC DNA]</scope>
    <source>
        <strain evidence="2 3">CFBP 7493</strain>
    </source>
</reference>
<evidence type="ECO:0000313" key="3">
    <source>
        <dbReference type="Proteomes" id="UP000266298"/>
    </source>
</evidence>
<sequence>MSAPASGGGALYQELILDHSRTPEGTGDPTGWPLHAHQVNPTCGDEITLGVRVEDGRLVEIAWTGHGCAISQASASMLVGVLDGADLDTVHARAAAFREVMRSRGASHLDPEEFGDAVALDGVSRYVGRVKCAMLPWTTLEDALRKS</sequence>
<proteinExistence type="predicted"/>
<dbReference type="InterPro" id="IPR002871">
    <property type="entry name" value="NIF_FeS_clus_asmbl_NifU_N"/>
</dbReference>
<dbReference type="GO" id="GO:0005506">
    <property type="term" value="F:iron ion binding"/>
    <property type="evidence" value="ECO:0007669"/>
    <property type="project" value="InterPro"/>
</dbReference>
<feature type="domain" description="NIF system FeS cluster assembly NifU N-terminal" evidence="1">
    <location>
        <begin position="12"/>
        <end position="132"/>
    </location>
</feature>
<dbReference type="NCBIfam" id="TIGR01994">
    <property type="entry name" value="SUF_scaf_2"/>
    <property type="match status" value="1"/>
</dbReference>
<evidence type="ECO:0000259" key="1">
    <source>
        <dbReference type="Pfam" id="PF01592"/>
    </source>
</evidence>
<dbReference type="SUPFAM" id="SSF82649">
    <property type="entry name" value="SufE/NifU"/>
    <property type="match status" value="1"/>
</dbReference>
<name>A0A399NXF2_9MICO</name>
<dbReference type="AlphaFoldDB" id="A0A399NXF2"/>
<protein>
    <submittedName>
        <fullName evidence="2">SUF system NifU family Fe-S cluster assembly protein</fullName>
    </submittedName>
</protein>
<accession>A0A399NXF2</accession>
<dbReference type="RefSeq" id="WP_043588558.1">
    <property type="nucleotide sequence ID" value="NZ_QWEC01000008.1"/>
</dbReference>
<comment type="caution">
    <text evidence="2">The sequence shown here is derived from an EMBL/GenBank/DDBJ whole genome shotgun (WGS) entry which is preliminary data.</text>
</comment>
<evidence type="ECO:0000313" key="2">
    <source>
        <dbReference type="EMBL" id="RII98832.1"/>
    </source>
</evidence>
<gene>
    <name evidence="2" type="ORF">DZF96_01420</name>
</gene>
<dbReference type="Proteomes" id="UP000266298">
    <property type="component" value="Unassembled WGS sequence"/>
</dbReference>
<dbReference type="GO" id="GO:0051536">
    <property type="term" value="F:iron-sulfur cluster binding"/>
    <property type="evidence" value="ECO:0007669"/>
    <property type="project" value="InterPro"/>
</dbReference>
<dbReference type="Pfam" id="PF01592">
    <property type="entry name" value="NifU_N"/>
    <property type="match status" value="1"/>
</dbReference>